<evidence type="ECO:0000256" key="1">
    <source>
        <dbReference type="SAM" id="MobiDB-lite"/>
    </source>
</evidence>
<keyword evidence="4" id="KW-1185">Reference proteome</keyword>
<dbReference type="EMBL" id="BAAAKK010000006">
    <property type="protein sequence ID" value="GAA1426565.1"/>
    <property type="molecule type" value="Genomic_DNA"/>
</dbReference>
<dbReference type="RefSeq" id="WP_343921525.1">
    <property type="nucleotide sequence ID" value="NZ_BAAAKK010000006.1"/>
</dbReference>
<accession>A0ABN1Z0G6</accession>
<gene>
    <name evidence="3" type="ORF">GCM10009640_28020</name>
</gene>
<sequence length="315" mass="33720">MDDPMTERPLRIDVAGGELVATLWRADARGTPVVAIHGITANHRSFSPLAARLDGPVLAVDLRGRGGSRSLPGPFGLEQHAADVADAIVAAGFERAIVVGHSMGAFVAVRLAAARSELVESLVLVDGGLPLRPAPEGSALSPEDVLGPAIERLRMTFPSAEDYRAFWREHPAFGPHWSPAIEEYVDYDLVDADGALRPSAAPDAVVANLVELDGRGGYAEALERLDVPMVLLRSPRGLFDEEPGLYDDEWVATWSSRLPELEVRDVERTNHYTILMGRGVDAVADAVSLVATAHGPAHDRMPASDPTAVANREGR</sequence>
<dbReference type="InterPro" id="IPR000073">
    <property type="entry name" value="AB_hydrolase_1"/>
</dbReference>
<reference evidence="3 4" key="1">
    <citation type="journal article" date="2019" name="Int. J. Syst. Evol. Microbiol.">
        <title>The Global Catalogue of Microorganisms (GCM) 10K type strain sequencing project: providing services to taxonomists for standard genome sequencing and annotation.</title>
        <authorList>
            <consortium name="The Broad Institute Genomics Platform"/>
            <consortium name="The Broad Institute Genome Sequencing Center for Infectious Disease"/>
            <person name="Wu L."/>
            <person name="Ma J."/>
        </authorList>
    </citation>
    <scope>NUCLEOTIDE SEQUENCE [LARGE SCALE GENOMIC DNA]</scope>
    <source>
        <strain evidence="3 4">JCM 12398</strain>
    </source>
</reference>
<dbReference type="PANTHER" id="PTHR43798:SF33">
    <property type="entry name" value="HYDROLASE, PUTATIVE (AFU_ORTHOLOGUE AFUA_2G14860)-RELATED"/>
    <property type="match status" value="1"/>
</dbReference>
<dbReference type="Pfam" id="PF12697">
    <property type="entry name" value="Abhydrolase_6"/>
    <property type="match status" value="1"/>
</dbReference>
<name>A0ABN1Z0G6_9MICO</name>
<protein>
    <recommendedName>
        <fullName evidence="2">AB hydrolase-1 domain-containing protein</fullName>
    </recommendedName>
</protein>
<organism evidence="3 4">
    <name type="scientific">Agrococcus citreus</name>
    <dbReference type="NCBI Taxonomy" id="84643"/>
    <lineage>
        <taxon>Bacteria</taxon>
        <taxon>Bacillati</taxon>
        <taxon>Actinomycetota</taxon>
        <taxon>Actinomycetes</taxon>
        <taxon>Micrococcales</taxon>
        <taxon>Microbacteriaceae</taxon>
        <taxon>Agrococcus</taxon>
    </lineage>
</organism>
<evidence type="ECO:0000313" key="3">
    <source>
        <dbReference type="EMBL" id="GAA1426565.1"/>
    </source>
</evidence>
<feature type="region of interest" description="Disordered" evidence="1">
    <location>
        <begin position="295"/>
        <end position="315"/>
    </location>
</feature>
<feature type="domain" description="AB hydrolase-1" evidence="2">
    <location>
        <begin position="33"/>
        <end position="286"/>
    </location>
</feature>
<comment type="caution">
    <text evidence="3">The sequence shown here is derived from an EMBL/GenBank/DDBJ whole genome shotgun (WGS) entry which is preliminary data.</text>
</comment>
<dbReference type="Proteomes" id="UP001501266">
    <property type="component" value="Unassembled WGS sequence"/>
</dbReference>
<evidence type="ECO:0000259" key="2">
    <source>
        <dbReference type="Pfam" id="PF12697"/>
    </source>
</evidence>
<evidence type="ECO:0000313" key="4">
    <source>
        <dbReference type="Proteomes" id="UP001501266"/>
    </source>
</evidence>
<dbReference type="Gene3D" id="3.40.50.1820">
    <property type="entry name" value="alpha/beta hydrolase"/>
    <property type="match status" value="1"/>
</dbReference>
<dbReference type="SUPFAM" id="SSF53474">
    <property type="entry name" value="alpha/beta-Hydrolases"/>
    <property type="match status" value="1"/>
</dbReference>
<dbReference type="InterPro" id="IPR029058">
    <property type="entry name" value="AB_hydrolase_fold"/>
</dbReference>
<dbReference type="PANTHER" id="PTHR43798">
    <property type="entry name" value="MONOACYLGLYCEROL LIPASE"/>
    <property type="match status" value="1"/>
</dbReference>
<proteinExistence type="predicted"/>
<dbReference type="InterPro" id="IPR050266">
    <property type="entry name" value="AB_hydrolase_sf"/>
</dbReference>